<protein>
    <submittedName>
        <fullName evidence="1">Uncharacterized protein</fullName>
    </submittedName>
</protein>
<dbReference type="EMBL" id="LAZR01010405">
    <property type="protein sequence ID" value="KKM67123.1"/>
    <property type="molecule type" value="Genomic_DNA"/>
</dbReference>
<gene>
    <name evidence="1" type="ORF">LCGC14_1474260</name>
</gene>
<evidence type="ECO:0000313" key="1">
    <source>
        <dbReference type="EMBL" id="KKM67123.1"/>
    </source>
</evidence>
<name>A0A0F9JC35_9ZZZZ</name>
<dbReference type="AlphaFoldDB" id="A0A0F9JC35"/>
<proteinExistence type="predicted"/>
<sequence length="114" mass="12901">MTMEHRYAEALREVAELKSQIAVMHAGYNCALKERDNLKGEVARLADRASVSHAVADGRLDIMIELRTTLERLRARAKECVMSQGEILCDACAEVTRELRDDPRELALYEDVKP</sequence>
<comment type="caution">
    <text evidence="1">The sequence shown here is derived from an EMBL/GenBank/DDBJ whole genome shotgun (WGS) entry which is preliminary data.</text>
</comment>
<organism evidence="1">
    <name type="scientific">marine sediment metagenome</name>
    <dbReference type="NCBI Taxonomy" id="412755"/>
    <lineage>
        <taxon>unclassified sequences</taxon>
        <taxon>metagenomes</taxon>
        <taxon>ecological metagenomes</taxon>
    </lineage>
</organism>
<accession>A0A0F9JC35</accession>
<reference evidence="1" key="1">
    <citation type="journal article" date="2015" name="Nature">
        <title>Complex archaea that bridge the gap between prokaryotes and eukaryotes.</title>
        <authorList>
            <person name="Spang A."/>
            <person name="Saw J.H."/>
            <person name="Jorgensen S.L."/>
            <person name="Zaremba-Niedzwiedzka K."/>
            <person name="Martijn J."/>
            <person name="Lind A.E."/>
            <person name="van Eijk R."/>
            <person name="Schleper C."/>
            <person name="Guy L."/>
            <person name="Ettema T.J."/>
        </authorList>
    </citation>
    <scope>NUCLEOTIDE SEQUENCE</scope>
</reference>